<comment type="caution">
    <text evidence="2">The sequence shown here is derived from an EMBL/GenBank/DDBJ whole genome shotgun (WGS) entry which is preliminary data.</text>
</comment>
<gene>
    <name evidence="2" type="ORF">WICPIJ_009517</name>
</gene>
<evidence type="ECO:0000313" key="2">
    <source>
        <dbReference type="EMBL" id="KAH3674559.1"/>
    </source>
</evidence>
<reference evidence="2" key="2">
    <citation type="submission" date="2021-01" db="EMBL/GenBank/DDBJ databases">
        <authorList>
            <person name="Schikora-Tamarit M.A."/>
        </authorList>
    </citation>
    <scope>NUCLEOTIDE SEQUENCE</scope>
    <source>
        <strain evidence="2">CBS2887</strain>
    </source>
</reference>
<dbReference type="Proteomes" id="UP000774326">
    <property type="component" value="Unassembled WGS sequence"/>
</dbReference>
<reference evidence="2" key="1">
    <citation type="journal article" date="2021" name="Open Biol.">
        <title>Shared evolutionary footprints suggest mitochondrial oxidative damage underlies multiple complex I losses in fungi.</title>
        <authorList>
            <person name="Schikora-Tamarit M.A."/>
            <person name="Marcet-Houben M."/>
            <person name="Nosek J."/>
            <person name="Gabaldon T."/>
        </authorList>
    </citation>
    <scope>NUCLEOTIDE SEQUENCE</scope>
    <source>
        <strain evidence="2">CBS2887</strain>
    </source>
</reference>
<name>A0A9P8PNC3_WICPI</name>
<protein>
    <submittedName>
        <fullName evidence="2">Uncharacterized protein</fullName>
    </submittedName>
</protein>
<keyword evidence="3" id="KW-1185">Reference proteome</keyword>
<dbReference type="AlphaFoldDB" id="A0A9P8PNC3"/>
<dbReference type="EMBL" id="JAEUBG010005498">
    <property type="protein sequence ID" value="KAH3674559.1"/>
    <property type="molecule type" value="Genomic_DNA"/>
</dbReference>
<proteinExistence type="predicted"/>
<evidence type="ECO:0000313" key="3">
    <source>
        <dbReference type="Proteomes" id="UP000774326"/>
    </source>
</evidence>
<feature type="compositionally biased region" description="Polar residues" evidence="1">
    <location>
        <begin position="83"/>
        <end position="94"/>
    </location>
</feature>
<sequence length="94" mass="10548">MSRENGVDQFQPNSRANGSNVFSKPPNCPMLISSSEKIQDEPLDGHIVEPLHVVNDNIADHIQRDGLREHINDQDPRRDNERSTLTGVQLTTFG</sequence>
<feature type="compositionally biased region" description="Polar residues" evidence="1">
    <location>
        <begin position="8"/>
        <end position="22"/>
    </location>
</feature>
<accession>A0A9P8PNC3</accession>
<evidence type="ECO:0000256" key="1">
    <source>
        <dbReference type="SAM" id="MobiDB-lite"/>
    </source>
</evidence>
<feature type="region of interest" description="Disordered" evidence="1">
    <location>
        <begin position="68"/>
        <end position="94"/>
    </location>
</feature>
<organism evidence="2 3">
    <name type="scientific">Wickerhamomyces pijperi</name>
    <name type="common">Yeast</name>
    <name type="synonym">Pichia pijperi</name>
    <dbReference type="NCBI Taxonomy" id="599730"/>
    <lineage>
        <taxon>Eukaryota</taxon>
        <taxon>Fungi</taxon>
        <taxon>Dikarya</taxon>
        <taxon>Ascomycota</taxon>
        <taxon>Saccharomycotina</taxon>
        <taxon>Saccharomycetes</taxon>
        <taxon>Phaffomycetales</taxon>
        <taxon>Wickerhamomycetaceae</taxon>
        <taxon>Wickerhamomyces</taxon>
    </lineage>
</organism>
<feature type="region of interest" description="Disordered" evidence="1">
    <location>
        <begin position="1"/>
        <end position="32"/>
    </location>
</feature>
<feature type="compositionally biased region" description="Basic and acidic residues" evidence="1">
    <location>
        <begin position="68"/>
        <end position="82"/>
    </location>
</feature>